<sequence>MKKSILAIALIAAIAVPAVSYTANAASKETKPAAKPAASSASAAASTASSASASSSATTANAVGPSGRPADWRVLNTDNNTEMSVDAASIRQIGSMREVWAMWNFKEARENKGDPTFPALKSYQDMYIVNCEEKTMRLSREIIYAGNYGTGDKRDHSDALTNMSYEKPVLDSVAEAMVQEVCKFKIQRR</sequence>
<keyword evidence="5" id="KW-1185">Reference proteome</keyword>
<feature type="chain" id="PRO_5037001300" description="Surface-adhesin protein E-like domain-containing protein" evidence="2">
    <location>
        <begin position="26"/>
        <end position="189"/>
    </location>
</feature>
<comment type="caution">
    <text evidence="4">The sequence shown here is derived from an EMBL/GenBank/DDBJ whole genome shotgun (WGS) entry which is preliminary data.</text>
</comment>
<dbReference type="InterPro" id="IPR031939">
    <property type="entry name" value="Adhesin_E-like"/>
</dbReference>
<feature type="compositionally biased region" description="Low complexity" evidence="1">
    <location>
        <begin position="48"/>
        <end position="60"/>
    </location>
</feature>
<reference evidence="4" key="2">
    <citation type="submission" date="2020-09" db="EMBL/GenBank/DDBJ databases">
        <authorList>
            <person name="Sun Q."/>
            <person name="Zhou Y."/>
        </authorList>
    </citation>
    <scope>NUCLEOTIDE SEQUENCE</scope>
    <source>
        <strain evidence="4">CGMCC 1.10998</strain>
    </source>
</reference>
<evidence type="ECO:0000256" key="2">
    <source>
        <dbReference type="SAM" id="SignalP"/>
    </source>
</evidence>
<feature type="region of interest" description="Disordered" evidence="1">
    <location>
        <begin position="48"/>
        <end position="74"/>
    </location>
</feature>
<evidence type="ECO:0000313" key="5">
    <source>
        <dbReference type="Proteomes" id="UP000637423"/>
    </source>
</evidence>
<feature type="signal peptide" evidence="2">
    <location>
        <begin position="1"/>
        <end position="25"/>
    </location>
</feature>
<evidence type="ECO:0000259" key="3">
    <source>
        <dbReference type="Pfam" id="PF16747"/>
    </source>
</evidence>
<evidence type="ECO:0000256" key="1">
    <source>
        <dbReference type="SAM" id="MobiDB-lite"/>
    </source>
</evidence>
<proteinExistence type="predicted"/>
<keyword evidence="2" id="KW-0732">Signal</keyword>
<evidence type="ECO:0000313" key="4">
    <source>
        <dbReference type="EMBL" id="GGC68902.1"/>
    </source>
</evidence>
<dbReference type="Proteomes" id="UP000637423">
    <property type="component" value="Unassembled WGS sequence"/>
</dbReference>
<accession>A0A916UFD1</accession>
<feature type="domain" description="Surface-adhesin protein E-like" evidence="3">
    <location>
        <begin position="72"/>
        <end position="183"/>
    </location>
</feature>
<dbReference type="EMBL" id="BMED01000001">
    <property type="protein sequence ID" value="GGC68902.1"/>
    <property type="molecule type" value="Genomic_DNA"/>
</dbReference>
<name>A0A916UFD1_9BURK</name>
<dbReference type="Pfam" id="PF16747">
    <property type="entry name" value="Adhesin_E"/>
    <property type="match status" value="1"/>
</dbReference>
<protein>
    <recommendedName>
        <fullName evidence="3">Surface-adhesin protein E-like domain-containing protein</fullName>
    </recommendedName>
</protein>
<gene>
    <name evidence="4" type="ORF">GCM10011396_14870</name>
</gene>
<dbReference type="AlphaFoldDB" id="A0A916UFD1"/>
<organism evidence="4 5">
    <name type="scientific">Undibacterium terreum</name>
    <dbReference type="NCBI Taxonomy" id="1224302"/>
    <lineage>
        <taxon>Bacteria</taxon>
        <taxon>Pseudomonadati</taxon>
        <taxon>Pseudomonadota</taxon>
        <taxon>Betaproteobacteria</taxon>
        <taxon>Burkholderiales</taxon>
        <taxon>Oxalobacteraceae</taxon>
        <taxon>Undibacterium</taxon>
    </lineage>
</organism>
<dbReference type="RefSeq" id="WP_188565279.1">
    <property type="nucleotide sequence ID" value="NZ_BMED01000001.1"/>
</dbReference>
<reference evidence="4" key="1">
    <citation type="journal article" date="2014" name="Int. J. Syst. Evol. Microbiol.">
        <title>Complete genome sequence of Corynebacterium casei LMG S-19264T (=DSM 44701T), isolated from a smear-ripened cheese.</title>
        <authorList>
            <consortium name="US DOE Joint Genome Institute (JGI-PGF)"/>
            <person name="Walter F."/>
            <person name="Albersmeier A."/>
            <person name="Kalinowski J."/>
            <person name="Ruckert C."/>
        </authorList>
    </citation>
    <scope>NUCLEOTIDE SEQUENCE</scope>
    <source>
        <strain evidence="4">CGMCC 1.10998</strain>
    </source>
</reference>